<accession>A0A2G5V7H7</accession>
<organism evidence="2 3">
    <name type="scientific">Caenorhabditis nigoni</name>
    <dbReference type="NCBI Taxonomy" id="1611254"/>
    <lineage>
        <taxon>Eukaryota</taxon>
        <taxon>Metazoa</taxon>
        <taxon>Ecdysozoa</taxon>
        <taxon>Nematoda</taxon>
        <taxon>Chromadorea</taxon>
        <taxon>Rhabditida</taxon>
        <taxon>Rhabditina</taxon>
        <taxon>Rhabditomorpha</taxon>
        <taxon>Rhabditoidea</taxon>
        <taxon>Rhabditidae</taxon>
        <taxon>Peloderinae</taxon>
        <taxon>Caenorhabditis</taxon>
    </lineage>
</organism>
<comment type="caution">
    <text evidence="2">The sequence shown here is derived from an EMBL/GenBank/DDBJ whole genome shotgun (WGS) entry which is preliminary data.</text>
</comment>
<dbReference type="AlphaFoldDB" id="A0A2G5V7H7"/>
<feature type="signal peptide" evidence="1">
    <location>
        <begin position="1"/>
        <end position="18"/>
    </location>
</feature>
<keyword evidence="3" id="KW-1185">Reference proteome</keyword>
<keyword evidence="1" id="KW-0732">Signal</keyword>
<protein>
    <submittedName>
        <fullName evidence="2">Uncharacterized protein</fullName>
    </submittedName>
</protein>
<evidence type="ECO:0000313" key="3">
    <source>
        <dbReference type="Proteomes" id="UP000230233"/>
    </source>
</evidence>
<name>A0A2G5V7H7_9PELO</name>
<dbReference type="OrthoDB" id="5869021at2759"/>
<dbReference type="Proteomes" id="UP000230233">
    <property type="component" value="Chromosome II"/>
</dbReference>
<reference evidence="3" key="1">
    <citation type="submission" date="2017-10" db="EMBL/GenBank/DDBJ databases">
        <title>Rapid genome shrinkage in a self-fertile nematode reveals novel sperm competition proteins.</title>
        <authorList>
            <person name="Yin D."/>
            <person name="Schwarz E.M."/>
            <person name="Thomas C.G."/>
            <person name="Felde R.L."/>
            <person name="Korf I.F."/>
            <person name="Cutter A.D."/>
            <person name="Schartner C.M."/>
            <person name="Ralston E.J."/>
            <person name="Meyer B.J."/>
            <person name="Haag E.S."/>
        </authorList>
    </citation>
    <scope>NUCLEOTIDE SEQUENCE [LARGE SCALE GENOMIC DNA]</scope>
    <source>
        <strain evidence="3">JU1422</strain>
    </source>
</reference>
<gene>
    <name evidence="2" type="primary">Cnig_chr_II.g6822</name>
    <name evidence="2" type="ORF">B9Z55_006822</name>
</gene>
<feature type="chain" id="PRO_5013700586" evidence="1">
    <location>
        <begin position="19"/>
        <end position="126"/>
    </location>
</feature>
<sequence length="126" mass="13890">MAKFIFLILCSSLFFIYGESSLARMNVKEGDEVPIHFDGAKKIKRSVSSGDQIFYFDGPNKGKMVDESGKVIDSSNFEISNGSLVIKKFSKADEGSYRKEPNMIMTKTEHGFSGVPGGTLFISIES</sequence>
<proteinExistence type="predicted"/>
<evidence type="ECO:0000313" key="2">
    <source>
        <dbReference type="EMBL" id="PIC47476.1"/>
    </source>
</evidence>
<dbReference type="PANTHER" id="PTHR35182:SF2">
    <property type="entry name" value="CONSERVED DOMAIN PROTEIN-RELATED"/>
    <property type="match status" value="1"/>
</dbReference>
<dbReference type="PANTHER" id="PTHR35182">
    <property type="entry name" value="PROTEIN CBG13762"/>
    <property type="match status" value="1"/>
</dbReference>
<evidence type="ECO:0000256" key="1">
    <source>
        <dbReference type="SAM" id="SignalP"/>
    </source>
</evidence>
<dbReference type="EMBL" id="PDUG01000002">
    <property type="protein sequence ID" value="PIC47476.1"/>
    <property type="molecule type" value="Genomic_DNA"/>
</dbReference>